<accession>A0A6I1EM33</accession>
<feature type="transmembrane region" description="Helical" evidence="8">
    <location>
        <begin position="99"/>
        <end position="116"/>
    </location>
</feature>
<proteinExistence type="inferred from homology"/>
<evidence type="ECO:0000256" key="6">
    <source>
        <dbReference type="ARBA" id="ARBA00022989"/>
    </source>
</evidence>
<keyword evidence="3" id="KW-0813">Transport</keyword>
<dbReference type="Pfam" id="PF00892">
    <property type="entry name" value="EamA"/>
    <property type="match status" value="1"/>
</dbReference>
<feature type="transmembrane region" description="Helical" evidence="8">
    <location>
        <begin position="174"/>
        <end position="193"/>
    </location>
</feature>
<feature type="domain" description="EamA" evidence="9">
    <location>
        <begin position="3"/>
        <end position="139"/>
    </location>
</feature>
<protein>
    <submittedName>
        <fullName evidence="10">EamA family transporter RarD</fullName>
    </submittedName>
</protein>
<evidence type="ECO:0000256" key="2">
    <source>
        <dbReference type="ARBA" id="ARBA00007362"/>
    </source>
</evidence>
<dbReference type="AlphaFoldDB" id="A0A6I1EM33"/>
<evidence type="ECO:0000256" key="4">
    <source>
        <dbReference type="ARBA" id="ARBA00022475"/>
    </source>
</evidence>
<comment type="subcellular location">
    <subcellularLocation>
        <location evidence="1">Cell membrane</location>
        <topology evidence="1">Multi-pass membrane protein</topology>
    </subcellularLocation>
</comment>
<evidence type="ECO:0000256" key="5">
    <source>
        <dbReference type="ARBA" id="ARBA00022692"/>
    </source>
</evidence>
<feature type="transmembrane region" description="Helical" evidence="8">
    <location>
        <begin position="205"/>
        <end position="226"/>
    </location>
</feature>
<dbReference type="NCBIfam" id="TIGR00688">
    <property type="entry name" value="rarD"/>
    <property type="match status" value="1"/>
</dbReference>
<feature type="transmembrane region" description="Helical" evidence="8">
    <location>
        <begin position="5"/>
        <end position="26"/>
    </location>
</feature>
<evidence type="ECO:0000259" key="9">
    <source>
        <dbReference type="Pfam" id="PF00892"/>
    </source>
</evidence>
<dbReference type="Proteomes" id="UP000430564">
    <property type="component" value="Unassembled WGS sequence"/>
</dbReference>
<dbReference type="RefSeq" id="WP_152157887.1">
    <property type="nucleotide sequence ID" value="NZ_WEHX01000014.1"/>
</dbReference>
<keyword evidence="4" id="KW-1003">Cell membrane</keyword>
<comment type="caution">
    <text evidence="10">The sequence shown here is derived from an EMBL/GenBank/DDBJ whole genome shotgun (WGS) entry which is preliminary data.</text>
</comment>
<dbReference type="InterPro" id="IPR000620">
    <property type="entry name" value="EamA_dom"/>
</dbReference>
<dbReference type="SUPFAM" id="SSF103481">
    <property type="entry name" value="Multidrug resistance efflux transporter EmrE"/>
    <property type="match status" value="2"/>
</dbReference>
<keyword evidence="6 8" id="KW-1133">Transmembrane helix</keyword>
<keyword evidence="7 8" id="KW-0472">Membrane</keyword>
<feature type="transmembrane region" description="Helical" evidence="8">
    <location>
        <begin position="262"/>
        <end position="285"/>
    </location>
</feature>
<dbReference type="EMBL" id="WEHX01000014">
    <property type="protein sequence ID" value="KAB7661835.1"/>
    <property type="molecule type" value="Genomic_DNA"/>
</dbReference>
<evidence type="ECO:0000256" key="7">
    <source>
        <dbReference type="ARBA" id="ARBA00023136"/>
    </source>
</evidence>
<feature type="transmembrane region" description="Helical" evidence="8">
    <location>
        <begin position="146"/>
        <end position="162"/>
    </location>
</feature>
<sequence length="300" mass="32840">MFYGIFCTFAAYILWGLFPFYFHALADIGALEILAHRVVWSLLFIVLVILVMRRTAWLKDALTSPRILLIFTASALLVGANWGTYVYAIVTDRTIEASLGYFINPLVSILLSAVFLREKLRPAQKIAVGLAAVGVLWISWVKGVPPFLGLALAFTFGVYGLIRKIAPLGSIEGLTLESLILTPIALLWLGYLGSTGELAFAEASGTTQLLLIAAGPITAIPLLLFASGVRSIPYSTSAIIQYVSPSMVFLIGVFAFNEPFTLEMLIGFLFIWTAVALFLGETVLMQRRLRLAARKKADEV</sequence>
<name>A0A6I1EM33_9BURK</name>
<keyword evidence="5 8" id="KW-0812">Transmembrane</keyword>
<reference evidence="10 11" key="1">
    <citation type="submission" date="2019-10" db="EMBL/GenBank/DDBJ databases">
        <title>Genome diversity of Sutterella seckii.</title>
        <authorList>
            <person name="Chaplin A.V."/>
            <person name="Sokolova S.R."/>
            <person name="Mosin K.A."/>
            <person name="Ivanova E.L."/>
            <person name="Kochetkova T.O."/>
            <person name="Goltsov A.Y."/>
            <person name="Trofimov D.Y."/>
            <person name="Efimov B.A."/>
        </authorList>
    </citation>
    <scope>NUCLEOTIDE SEQUENCE [LARGE SCALE GENOMIC DNA]</scope>
    <source>
        <strain evidence="10 11">ASD393</strain>
    </source>
</reference>
<evidence type="ECO:0000313" key="11">
    <source>
        <dbReference type="Proteomes" id="UP000430564"/>
    </source>
</evidence>
<feature type="transmembrane region" description="Helical" evidence="8">
    <location>
        <begin position="67"/>
        <end position="87"/>
    </location>
</feature>
<dbReference type="OrthoDB" id="369870at2"/>
<evidence type="ECO:0000256" key="1">
    <source>
        <dbReference type="ARBA" id="ARBA00004651"/>
    </source>
</evidence>
<evidence type="ECO:0000313" key="10">
    <source>
        <dbReference type="EMBL" id="KAB7661835.1"/>
    </source>
</evidence>
<comment type="similarity">
    <text evidence="2">Belongs to the EamA transporter family.</text>
</comment>
<feature type="transmembrane region" description="Helical" evidence="8">
    <location>
        <begin position="238"/>
        <end position="256"/>
    </location>
</feature>
<organism evidence="10 11">
    <name type="scientific">Sutterella seckii</name>
    <dbReference type="NCBI Taxonomy" id="1944635"/>
    <lineage>
        <taxon>Bacteria</taxon>
        <taxon>Pseudomonadati</taxon>
        <taxon>Pseudomonadota</taxon>
        <taxon>Betaproteobacteria</taxon>
        <taxon>Burkholderiales</taxon>
        <taxon>Sutterellaceae</taxon>
        <taxon>Sutterella</taxon>
    </lineage>
</organism>
<dbReference type="InterPro" id="IPR004626">
    <property type="entry name" value="RarD"/>
</dbReference>
<evidence type="ECO:0000256" key="3">
    <source>
        <dbReference type="ARBA" id="ARBA00022448"/>
    </source>
</evidence>
<evidence type="ECO:0000256" key="8">
    <source>
        <dbReference type="SAM" id="Phobius"/>
    </source>
</evidence>
<feature type="transmembrane region" description="Helical" evidence="8">
    <location>
        <begin position="38"/>
        <end position="55"/>
    </location>
</feature>
<feature type="transmembrane region" description="Helical" evidence="8">
    <location>
        <begin position="123"/>
        <end position="140"/>
    </location>
</feature>
<dbReference type="InterPro" id="IPR037185">
    <property type="entry name" value="EmrE-like"/>
</dbReference>
<dbReference type="PANTHER" id="PTHR22911">
    <property type="entry name" value="ACYL-MALONYL CONDENSING ENZYME-RELATED"/>
    <property type="match status" value="1"/>
</dbReference>
<dbReference type="PANTHER" id="PTHR22911:SF137">
    <property type="entry name" value="SOLUTE CARRIER FAMILY 35 MEMBER G2-RELATED"/>
    <property type="match status" value="1"/>
</dbReference>
<dbReference type="GO" id="GO:0005886">
    <property type="term" value="C:plasma membrane"/>
    <property type="evidence" value="ECO:0007669"/>
    <property type="project" value="UniProtKB-SubCell"/>
</dbReference>
<gene>
    <name evidence="10" type="primary">rarD</name>
    <name evidence="10" type="ORF">GBM95_03925</name>
</gene>